<dbReference type="SUPFAM" id="SSF48371">
    <property type="entry name" value="ARM repeat"/>
    <property type="match status" value="1"/>
</dbReference>
<dbReference type="Gene3D" id="1.25.10.10">
    <property type="entry name" value="Leucine-rich Repeat Variant"/>
    <property type="match status" value="1"/>
</dbReference>
<keyword evidence="3" id="KW-1185">Reference proteome</keyword>
<dbReference type="GO" id="GO:0043539">
    <property type="term" value="F:protein serine/threonine kinase activator activity"/>
    <property type="evidence" value="ECO:0007669"/>
    <property type="project" value="TreeGrafter"/>
</dbReference>
<organism evidence="2 3">
    <name type="scientific">Acer saccharum</name>
    <name type="common">Sugar maple</name>
    <dbReference type="NCBI Taxonomy" id="4024"/>
    <lineage>
        <taxon>Eukaryota</taxon>
        <taxon>Viridiplantae</taxon>
        <taxon>Streptophyta</taxon>
        <taxon>Embryophyta</taxon>
        <taxon>Tracheophyta</taxon>
        <taxon>Spermatophyta</taxon>
        <taxon>Magnoliopsida</taxon>
        <taxon>eudicotyledons</taxon>
        <taxon>Gunneridae</taxon>
        <taxon>Pentapetalae</taxon>
        <taxon>rosids</taxon>
        <taxon>malvids</taxon>
        <taxon>Sapindales</taxon>
        <taxon>Sapindaceae</taxon>
        <taxon>Hippocastanoideae</taxon>
        <taxon>Acereae</taxon>
        <taxon>Acer</taxon>
    </lineage>
</organism>
<evidence type="ECO:0000313" key="2">
    <source>
        <dbReference type="EMBL" id="KAK0601656.1"/>
    </source>
</evidence>
<dbReference type="PANTHER" id="PTHR10182:SF12">
    <property type="entry name" value="OS07G0585100 PROTEIN"/>
    <property type="match status" value="1"/>
</dbReference>
<dbReference type="Proteomes" id="UP001168877">
    <property type="component" value="Unassembled WGS sequence"/>
</dbReference>
<reference evidence="2" key="2">
    <citation type="submission" date="2023-06" db="EMBL/GenBank/DDBJ databases">
        <authorList>
            <person name="Swenson N.G."/>
            <person name="Wegrzyn J.L."/>
            <person name="Mcevoy S.L."/>
        </authorList>
    </citation>
    <scope>NUCLEOTIDE SEQUENCE</scope>
    <source>
        <strain evidence="2">NS2018</strain>
        <tissue evidence="2">Leaf</tissue>
    </source>
</reference>
<dbReference type="InterPro" id="IPR011989">
    <property type="entry name" value="ARM-like"/>
</dbReference>
<reference evidence="2" key="1">
    <citation type="journal article" date="2022" name="Plant J.">
        <title>Strategies of tolerance reflected in two North American maple genomes.</title>
        <authorList>
            <person name="McEvoy S.L."/>
            <person name="Sezen U.U."/>
            <person name="Trouern-Trend A."/>
            <person name="McMahon S.M."/>
            <person name="Schaberg P.G."/>
            <person name="Yang J."/>
            <person name="Wegrzyn J.L."/>
            <person name="Swenson N.G."/>
        </authorList>
    </citation>
    <scope>NUCLEOTIDE SEQUENCE</scope>
    <source>
        <strain evidence="2">NS2018</strain>
    </source>
</reference>
<comment type="similarity">
    <text evidence="1">Belongs to the Mo25 family.</text>
</comment>
<dbReference type="InterPro" id="IPR013878">
    <property type="entry name" value="Mo25"/>
</dbReference>
<name>A0AA39SZ20_ACESA</name>
<comment type="caution">
    <text evidence="2">The sequence shown here is derived from an EMBL/GenBank/DDBJ whole genome shotgun (WGS) entry which is preliminary data.</text>
</comment>
<dbReference type="PANTHER" id="PTHR10182">
    <property type="entry name" value="CALCIUM-BINDING PROTEIN 39-RELATED"/>
    <property type="match status" value="1"/>
</dbReference>
<dbReference type="InterPro" id="IPR016024">
    <property type="entry name" value="ARM-type_fold"/>
</dbReference>
<accession>A0AA39SZ20</accession>
<dbReference type="GO" id="GO:0035556">
    <property type="term" value="P:intracellular signal transduction"/>
    <property type="evidence" value="ECO:0007669"/>
    <property type="project" value="TreeGrafter"/>
</dbReference>
<protein>
    <recommendedName>
        <fullName evidence="4">MO25-like protein</fullName>
    </recommendedName>
</protein>
<dbReference type="AlphaFoldDB" id="A0AA39SZ20"/>
<dbReference type="Pfam" id="PF08569">
    <property type="entry name" value="Mo25"/>
    <property type="match status" value="1"/>
</dbReference>
<sequence length="94" mass="10655">MFQLLADILLDRSNAAVMVNYVSSKENLKILMNLLRLFAANQNKPPDIVNILIANRAKLLCYFAGFKTEKEDEQFEEDKAAVVKAIVQLELIVN</sequence>
<gene>
    <name evidence="2" type="ORF">LWI29_026142</name>
</gene>
<evidence type="ECO:0000256" key="1">
    <source>
        <dbReference type="ARBA" id="ARBA00011012"/>
    </source>
</evidence>
<dbReference type="EMBL" id="JAUESC010000003">
    <property type="protein sequence ID" value="KAK0601656.1"/>
    <property type="molecule type" value="Genomic_DNA"/>
</dbReference>
<evidence type="ECO:0000313" key="3">
    <source>
        <dbReference type="Proteomes" id="UP001168877"/>
    </source>
</evidence>
<proteinExistence type="inferred from homology"/>
<evidence type="ECO:0008006" key="4">
    <source>
        <dbReference type="Google" id="ProtNLM"/>
    </source>
</evidence>